<dbReference type="PANTHER" id="PTHR43155">
    <property type="entry name" value="CYCLIC DI-GMP PHOSPHODIESTERASE PA4108-RELATED"/>
    <property type="match status" value="1"/>
</dbReference>
<dbReference type="SUPFAM" id="SSF109604">
    <property type="entry name" value="HD-domain/PDEase-like"/>
    <property type="match status" value="1"/>
</dbReference>
<evidence type="ECO:0000313" key="3">
    <source>
        <dbReference type="Proteomes" id="UP001228113"/>
    </source>
</evidence>
<evidence type="ECO:0000313" key="2">
    <source>
        <dbReference type="EMBL" id="BDU77162.1"/>
    </source>
</evidence>
<sequence>MQKYKDVLPGECMPQLAEKLAILNRALRRLIGAGTLPELEERILDVVEEVFGRDTAALLEVAPGGRTLRITASRGYDPAAVAAYQGRVGEGIAGMAALGEPRLVEDVRREAGYIPAVAGAVSEMAVPLVVEGRVTGVLDIESRFEAFDAGDMALFTAFAEHAAWALRHLDATLRSQERARRMELLHRARLALNESEGGDGLLDRILDLAKDALGFDSVAILLEERRTLVVRRARGREDAEGLRLAPGQGIAGAVFMAGRGEIVADVDADPRHIDAGGAGERCEMAVPMLLDGAVIGVLDAVSATPGAFGDLDLEIFTAFAAQVASALRQARHVDRIRAQARRLREIQRAGHALNARRDLEDRLDEILSAAVEALGLERVALLMVDTITRDLVVHSAVGYGDIIGKRIPVGEGVTGKVAETGVPAWVEDVREHPGYLEGVTGGRTEMAVPLRVFGELIGVLDTESPDPYAFGPEDLELLGAFGDQVAVALHNARLIQGLEDANARMVENMEEMGRLNWELESYAKAIQEANHHLGIQVRQLTAIHEAGQAITSSLDLNRTLEVILRTTGGIVNASAGAIKLIDEETKEFKVKAASGKVVDPGAPFQKLDLPLRIGDKTIGVFELFRSAGDEMDETERKMLETLASQASIAIENARLFEDTQRTYYETLRSLAKAIEARDDYTRGHSERVAELSLATARGLGLPDAECSVIFNSALLHDIGKIGVRDAVLLSENPLTPAEMEIIRKHPTYSNTILGPLKFLGQVAEYVKYHHESWDGTGYPKGLKGEEIPYYSRIITVADAYDAMTSTRPYRKAKTHEEALAELRRMSGKQFDPKIVDAFARVMSVGRD</sequence>
<gene>
    <name evidence="2" type="ORF">METESE_21200</name>
</gene>
<evidence type="ECO:0000259" key="1">
    <source>
        <dbReference type="PROSITE" id="PS51832"/>
    </source>
</evidence>
<dbReference type="KEGG" id="msea:METESE_21200"/>
<dbReference type="InterPro" id="IPR029016">
    <property type="entry name" value="GAF-like_dom_sf"/>
</dbReference>
<organism evidence="2 3">
    <name type="scientific">Mesoterricola sediminis</name>
    <dbReference type="NCBI Taxonomy" id="2927980"/>
    <lineage>
        <taxon>Bacteria</taxon>
        <taxon>Pseudomonadati</taxon>
        <taxon>Acidobacteriota</taxon>
        <taxon>Holophagae</taxon>
        <taxon>Holophagales</taxon>
        <taxon>Holophagaceae</taxon>
        <taxon>Mesoterricola</taxon>
    </lineage>
</organism>
<dbReference type="Gene3D" id="3.30.450.40">
    <property type="match status" value="5"/>
</dbReference>
<dbReference type="SMART" id="SM00065">
    <property type="entry name" value="GAF"/>
    <property type="match status" value="4"/>
</dbReference>
<dbReference type="PANTHER" id="PTHR43155:SF2">
    <property type="entry name" value="CYCLIC DI-GMP PHOSPHODIESTERASE PA4108"/>
    <property type="match status" value="1"/>
</dbReference>
<dbReference type="EMBL" id="AP027081">
    <property type="protein sequence ID" value="BDU77162.1"/>
    <property type="molecule type" value="Genomic_DNA"/>
</dbReference>
<dbReference type="CDD" id="cd00077">
    <property type="entry name" value="HDc"/>
    <property type="match status" value="1"/>
</dbReference>
<dbReference type="Pfam" id="PF13185">
    <property type="entry name" value="GAF_2"/>
    <property type="match status" value="3"/>
</dbReference>
<dbReference type="PROSITE" id="PS51832">
    <property type="entry name" value="HD_GYP"/>
    <property type="match status" value="1"/>
</dbReference>
<dbReference type="Pfam" id="PF13492">
    <property type="entry name" value="GAF_3"/>
    <property type="match status" value="1"/>
</dbReference>
<feature type="domain" description="HD-GYP" evidence="1">
    <location>
        <begin position="659"/>
        <end position="847"/>
    </location>
</feature>
<protein>
    <recommendedName>
        <fullName evidence="1">HD-GYP domain-containing protein</fullName>
    </recommendedName>
</protein>
<keyword evidence="3" id="KW-1185">Reference proteome</keyword>
<dbReference type="InterPro" id="IPR003607">
    <property type="entry name" value="HD/PDEase_dom"/>
</dbReference>
<dbReference type="Gene3D" id="1.10.3210.10">
    <property type="entry name" value="Hypothetical protein af1432"/>
    <property type="match status" value="1"/>
</dbReference>
<dbReference type="SMART" id="SM00471">
    <property type="entry name" value="HDc"/>
    <property type="match status" value="1"/>
</dbReference>
<dbReference type="Proteomes" id="UP001228113">
    <property type="component" value="Chromosome"/>
</dbReference>
<accession>A0AA48H008</accession>
<dbReference type="InterPro" id="IPR037522">
    <property type="entry name" value="HD_GYP_dom"/>
</dbReference>
<dbReference type="SUPFAM" id="SSF55781">
    <property type="entry name" value="GAF domain-like"/>
    <property type="match status" value="4"/>
</dbReference>
<reference evidence="2" key="1">
    <citation type="journal article" date="2023" name="Int. J. Syst. Evol. Microbiol.">
        <title>Mesoterricola silvestris gen. nov., sp. nov., Mesoterricola sediminis sp. nov., Geothrix oryzae sp. nov., Geothrix edaphica sp. nov., Geothrix rubra sp. nov., and Geothrix limicola sp. nov., six novel members of Acidobacteriota isolated from soils.</title>
        <authorList>
            <person name="Itoh H."/>
            <person name="Sugisawa Y."/>
            <person name="Mise K."/>
            <person name="Xu Z."/>
            <person name="Kuniyasu M."/>
            <person name="Ushijima N."/>
            <person name="Kawano K."/>
            <person name="Kobayashi E."/>
            <person name="Shiratori Y."/>
            <person name="Masuda Y."/>
            <person name="Senoo K."/>
        </authorList>
    </citation>
    <scope>NUCLEOTIDE SEQUENCE</scope>
    <source>
        <strain evidence="2">W786</strain>
    </source>
</reference>
<dbReference type="AlphaFoldDB" id="A0AA48H008"/>
<proteinExistence type="predicted"/>
<dbReference type="Pfam" id="PF13487">
    <property type="entry name" value="HD_5"/>
    <property type="match status" value="1"/>
</dbReference>
<dbReference type="InterPro" id="IPR003018">
    <property type="entry name" value="GAF"/>
</dbReference>
<name>A0AA48H008_9BACT</name>